<feature type="compositionally biased region" description="Low complexity" evidence="1">
    <location>
        <begin position="157"/>
        <end position="171"/>
    </location>
</feature>
<proteinExistence type="predicted"/>
<comment type="caution">
    <text evidence="3">The sequence shown here is derived from an EMBL/GenBank/DDBJ whole genome shotgun (WGS) entry which is preliminary data.</text>
</comment>
<feature type="region of interest" description="Disordered" evidence="1">
    <location>
        <begin position="1"/>
        <end position="38"/>
    </location>
</feature>
<dbReference type="EMBL" id="CAKKNT010000001">
    <property type="protein sequence ID" value="CAH0417676.1"/>
    <property type="molecule type" value="Genomic_DNA"/>
</dbReference>
<name>A0ABN8BLS0_9LACO</name>
<reference evidence="3 4" key="1">
    <citation type="submission" date="2021-11" db="EMBL/GenBank/DDBJ databases">
        <authorList>
            <person name="Depoorter E."/>
        </authorList>
    </citation>
    <scope>NUCLEOTIDE SEQUENCE [LARGE SCALE GENOMIC DNA]</scope>
    <source>
        <strain evidence="3 4">LMG 24286</strain>
    </source>
</reference>
<evidence type="ECO:0000313" key="4">
    <source>
        <dbReference type="Proteomes" id="UP000789719"/>
    </source>
</evidence>
<evidence type="ECO:0000256" key="1">
    <source>
        <dbReference type="SAM" id="MobiDB-lite"/>
    </source>
</evidence>
<feature type="compositionally biased region" description="Low complexity" evidence="1">
    <location>
        <begin position="114"/>
        <end position="147"/>
    </location>
</feature>
<feature type="compositionally biased region" description="Basic and acidic residues" evidence="1">
    <location>
        <begin position="89"/>
        <end position="113"/>
    </location>
</feature>
<evidence type="ECO:0000256" key="2">
    <source>
        <dbReference type="SAM" id="Phobius"/>
    </source>
</evidence>
<feature type="compositionally biased region" description="Basic and acidic residues" evidence="1">
    <location>
        <begin position="1"/>
        <end position="12"/>
    </location>
</feature>
<keyword evidence="2" id="KW-0472">Membrane</keyword>
<feature type="compositionally biased region" description="Polar residues" evidence="1">
    <location>
        <begin position="67"/>
        <end position="76"/>
    </location>
</feature>
<feature type="compositionally biased region" description="Low complexity" evidence="1">
    <location>
        <begin position="14"/>
        <end position="26"/>
    </location>
</feature>
<sequence length="218" mass="22599">MTQNNDEQKKQPWESSFTEETSTDESAAPSRTQFRKRSSRTAWIVSLLILAVVVLAAYPVVRYVESINSPGSSADEPTQTQISTSTPSKGKESADKSDKSDKSDKAAKDEQSKADASSQAAASSAAASSAASSQAAAQSAQAASTKAAQEKAKKDAASSSSKADASSSSQAGGQFDTVKVNGYRLALAHGLSLAQLQALNPGVDLNNVHVGESLRVSN</sequence>
<protein>
    <recommendedName>
        <fullName evidence="5">LysM domain-containing protein</fullName>
    </recommendedName>
</protein>
<feature type="compositionally biased region" description="Low complexity" evidence="1">
    <location>
        <begin position="77"/>
        <end position="88"/>
    </location>
</feature>
<keyword evidence="2" id="KW-1133">Transmembrane helix</keyword>
<gene>
    <name evidence="3" type="ORF">WGH24286_00088</name>
</gene>
<dbReference type="RefSeq" id="WP_230097806.1">
    <property type="nucleotide sequence ID" value="NZ_CAKKNT010000001.1"/>
</dbReference>
<keyword evidence="2" id="KW-0812">Transmembrane</keyword>
<evidence type="ECO:0008006" key="5">
    <source>
        <dbReference type="Google" id="ProtNLM"/>
    </source>
</evidence>
<feature type="transmembrane region" description="Helical" evidence="2">
    <location>
        <begin position="41"/>
        <end position="61"/>
    </location>
</feature>
<evidence type="ECO:0000313" key="3">
    <source>
        <dbReference type="EMBL" id="CAH0417676.1"/>
    </source>
</evidence>
<feature type="region of interest" description="Disordered" evidence="1">
    <location>
        <begin position="67"/>
        <end position="174"/>
    </location>
</feature>
<keyword evidence="4" id="KW-1185">Reference proteome</keyword>
<dbReference type="Proteomes" id="UP000789719">
    <property type="component" value="Unassembled WGS sequence"/>
</dbReference>
<accession>A0ABN8BLS0</accession>
<organism evidence="3 4">
    <name type="scientific">Periweissella ghanensis</name>
    <dbReference type="NCBI Taxonomy" id="467997"/>
    <lineage>
        <taxon>Bacteria</taxon>
        <taxon>Bacillati</taxon>
        <taxon>Bacillota</taxon>
        <taxon>Bacilli</taxon>
        <taxon>Lactobacillales</taxon>
        <taxon>Lactobacillaceae</taxon>
        <taxon>Periweissella</taxon>
    </lineage>
</organism>